<dbReference type="AlphaFoldDB" id="A0A5Q2RPG7"/>
<dbReference type="InterPro" id="IPR051929">
    <property type="entry name" value="VirAsm_ModProt"/>
</dbReference>
<dbReference type="PANTHER" id="PTHR34858">
    <property type="entry name" value="CYSO-CYSTEINE PEPTIDASE"/>
    <property type="match status" value="1"/>
</dbReference>
<dbReference type="InterPro" id="IPR000555">
    <property type="entry name" value="JAMM/MPN+_dom"/>
</dbReference>
<sequence>MLHLPLHVLDEMVAHAFAGLPEEACGLLVGRADGDEVVRFVPTTNVAASSKVYTVDPREHLRADRVAEAEGLEIIGVMHSHTHTSAYPSPTDVAQAPDPSWHYLIVSLKDPEASTRSYRIVDGNISEETIVPLDR</sequence>
<name>A0A5Q2RPG7_9ACTN</name>
<dbReference type="FunFam" id="3.40.140.10:FF:000085">
    <property type="entry name" value="Mov34/MPN/PAD-1 family protein"/>
    <property type="match status" value="1"/>
</dbReference>
<keyword evidence="4" id="KW-0862">Zinc</keyword>
<dbReference type="PANTHER" id="PTHR34858:SF1">
    <property type="entry name" value="CYSO-CYSTEINE PEPTIDASE"/>
    <property type="match status" value="1"/>
</dbReference>
<dbReference type="GO" id="GO:0008235">
    <property type="term" value="F:metalloexopeptidase activity"/>
    <property type="evidence" value="ECO:0007669"/>
    <property type="project" value="TreeGrafter"/>
</dbReference>
<dbReference type="SUPFAM" id="SSF102712">
    <property type="entry name" value="JAB1/MPN domain"/>
    <property type="match status" value="1"/>
</dbReference>
<dbReference type="PROSITE" id="PS50249">
    <property type="entry name" value="MPN"/>
    <property type="match status" value="1"/>
</dbReference>
<dbReference type="SMART" id="SM00232">
    <property type="entry name" value="JAB_MPN"/>
    <property type="match status" value="1"/>
</dbReference>
<gene>
    <name evidence="7" type="ORF">GH723_12055</name>
</gene>
<keyword evidence="3" id="KW-0378">Hydrolase</keyword>
<dbReference type="RefSeq" id="WP_153759876.1">
    <property type="nucleotide sequence ID" value="NZ_CP045851.1"/>
</dbReference>
<evidence type="ECO:0000256" key="4">
    <source>
        <dbReference type="ARBA" id="ARBA00022833"/>
    </source>
</evidence>
<proteinExistence type="predicted"/>
<protein>
    <submittedName>
        <fullName evidence="7">Peptidase</fullName>
    </submittedName>
</protein>
<evidence type="ECO:0000313" key="7">
    <source>
        <dbReference type="EMBL" id="QGG95770.1"/>
    </source>
</evidence>
<reference evidence="7 8" key="1">
    <citation type="submission" date="2019-11" db="EMBL/GenBank/DDBJ databases">
        <authorList>
            <person name="He Y."/>
        </authorList>
    </citation>
    <scope>NUCLEOTIDE SEQUENCE [LARGE SCALE GENOMIC DNA]</scope>
    <source>
        <strain evidence="7 8">SCSIO 58843</strain>
    </source>
</reference>
<keyword evidence="1" id="KW-0645">Protease</keyword>
<dbReference type="CDD" id="cd08070">
    <property type="entry name" value="MPN_like"/>
    <property type="match status" value="1"/>
</dbReference>
<evidence type="ECO:0000256" key="1">
    <source>
        <dbReference type="ARBA" id="ARBA00022670"/>
    </source>
</evidence>
<keyword evidence="2" id="KW-0479">Metal-binding</keyword>
<dbReference type="GO" id="GO:0008270">
    <property type="term" value="F:zinc ion binding"/>
    <property type="evidence" value="ECO:0007669"/>
    <property type="project" value="TreeGrafter"/>
</dbReference>
<dbReference type="Pfam" id="PF14464">
    <property type="entry name" value="Prok-JAB"/>
    <property type="match status" value="1"/>
</dbReference>
<feature type="domain" description="MPN" evidence="6">
    <location>
        <begin position="1"/>
        <end position="124"/>
    </location>
</feature>
<keyword evidence="8" id="KW-1185">Reference proteome</keyword>
<keyword evidence="5" id="KW-0482">Metalloprotease</keyword>
<dbReference type="EMBL" id="CP045851">
    <property type="protein sequence ID" value="QGG95770.1"/>
    <property type="molecule type" value="Genomic_DNA"/>
</dbReference>
<organism evidence="7 8">
    <name type="scientific">Actinomarinicola tropica</name>
    <dbReference type="NCBI Taxonomy" id="2789776"/>
    <lineage>
        <taxon>Bacteria</taxon>
        <taxon>Bacillati</taxon>
        <taxon>Actinomycetota</taxon>
        <taxon>Acidimicrobiia</taxon>
        <taxon>Acidimicrobiales</taxon>
        <taxon>Iamiaceae</taxon>
        <taxon>Actinomarinicola</taxon>
    </lineage>
</organism>
<evidence type="ECO:0000256" key="3">
    <source>
        <dbReference type="ARBA" id="ARBA00022801"/>
    </source>
</evidence>
<evidence type="ECO:0000313" key="8">
    <source>
        <dbReference type="Proteomes" id="UP000334019"/>
    </source>
</evidence>
<accession>A0A5Q2RPG7</accession>
<evidence type="ECO:0000256" key="2">
    <source>
        <dbReference type="ARBA" id="ARBA00022723"/>
    </source>
</evidence>
<dbReference type="Proteomes" id="UP000334019">
    <property type="component" value="Chromosome"/>
</dbReference>
<evidence type="ECO:0000256" key="5">
    <source>
        <dbReference type="ARBA" id="ARBA00023049"/>
    </source>
</evidence>
<dbReference type="InterPro" id="IPR028090">
    <property type="entry name" value="JAB_dom_prok"/>
</dbReference>
<dbReference type="KEGG" id="atq:GH723_12055"/>
<dbReference type="InterPro" id="IPR037518">
    <property type="entry name" value="MPN"/>
</dbReference>
<evidence type="ECO:0000259" key="6">
    <source>
        <dbReference type="PROSITE" id="PS50249"/>
    </source>
</evidence>
<dbReference type="Gene3D" id="3.40.140.10">
    <property type="entry name" value="Cytidine Deaminase, domain 2"/>
    <property type="match status" value="1"/>
</dbReference>
<dbReference type="GO" id="GO:0006508">
    <property type="term" value="P:proteolysis"/>
    <property type="evidence" value="ECO:0007669"/>
    <property type="project" value="UniProtKB-KW"/>
</dbReference>